<dbReference type="GO" id="GO:0046872">
    <property type="term" value="F:metal ion binding"/>
    <property type="evidence" value="ECO:0007669"/>
    <property type="project" value="UniProtKB-KW"/>
</dbReference>
<sequence>MKRHTISFYHAFSGLVYSFRTQPNFAVHLFVSILAIFAGVYLRINSFEWLIITMTIFVGLVIELINTAIESTVDLITKEFHPIAKIAKDTSAAAMLVYAFGAIIVALMIFLPKWPYI</sequence>
<keyword evidence="8" id="KW-0418">Kinase</keyword>
<comment type="similarity">
    <text evidence="2">Belongs to the bacterial diacylglycerol kinase family.</text>
</comment>
<protein>
    <recommendedName>
        <fullName evidence="22">Diacylglycerol kinase</fullName>
    </recommendedName>
</protein>
<feature type="binding site" evidence="17">
    <location>
        <begin position="79"/>
        <end position="81"/>
    </location>
    <ligand>
        <name>ATP</name>
        <dbReference type="ChEBI" id="CHEBI:30616"/>
    </ligand>
</feature>
<dbReference type="CDD" id="cd14265">
    <property type="entry name" value="UDPK_IM_like"/>
    <property type="match status" value="1"/>
</dbReference>
<keyword evidence="13" id="KW-0594">Phospholipid biosynthesis</keyword>
<feature type="active site" description="Proton acceptor" evidence="15">
    <location>
        <position position="63"/>
    </location>
</feature>
<evidence type="ECO:0000313" key="20">
    <source>
        <dbReference type="EMBL" id="OGC91977.1"/>
    </source>
</evidence>
<comment type="cofactor">
    <cofactor evidence="18">
        <name>Mg(2+)</name>
        <dbReference type="ChEBI" id="CHEBI:18420"/>
    </cofactor>
    <text evidence="18">Mn(2+), Zn(2+), Cd(2+) and Co(2+) support activity to lesser extents.</text>
</comment>
<keyword evidence="18" id="KW-0460">Magnesium</keyword>
<keyword evidence="18" id="KW-0479">Metal-binding</keyword>
<organism evidence="20 21">
    <name type="scientific">Candidatus Amesbacteria bacterium RIFCSPHIGHO2_01_FULL_48_32b</name>
    <dbReference type="NCBI Taxonomy" id="1797253"/>
    <lineage>
        <taxon>Bacteria</taxon>
        <taxon>Candidatus Amesiibacteriota</taxon>
    </lineage>
</organism>
<evidence type="ECO:0000313" key="21">
    <source>
        <dbReference type="Proteomes" id="UP000178176"/>
    </source>
</evidence>
<dbReference type="GO" id="GO:0005886">
    <property type="term" value="C:plasma membrane"/>
    <property type="evidence" value="ECO:0007669"/>
    <property type="project" value="UniProtKB-SubCell"/>
</dbReference>
<dbReference type="AlphaFoldDB" id="A0A1F4YDB3"/>
<feature type="binding site" evidence="17">
    <location>
        <position position="3"/>
    </location>
    <ligand>
        <name>ATP</name>
        <dbReference type="ChEBI" id="CHEBI:30616"/>
    </ligand>
</feature>
<keyword evidence="5" id="KW-0808">Transferase</keyword>
<evidence type="ECO:0000256" key="4">
    <source>
        <dbReference type="ARBA" id="ARBA00022516"/>
    </source>
</evidence>
<evidence type="ECO:0000256" key="17">
    <source>
        <dbReference type="PIRSR" id="PIRSR600829-3"/>
    </source>
</evidence>
<evidence type="ECO:0000256" key="8">
    <source>
        <dbReference type="ARBA" id="ARBA00022777"/>
    </source>
</evidence>
<reference evidence="20 21" key="1">
    <citation type="journal article" date="2016" name="Nat. Commun.">
        <title>Thousands of microbial genomes shed light on interconnected biogeochemical processes in an aquifer system.</title>
        <authorList>
            <person name="Anantharaman K."/>
            <person name="Brown C.T."/>
            <person name="Hug L.A."/>
            <person name="Sharon I."/>
            <person name="Castelle C.J."/>
            <person name="Probst A.J."/>
            <person name="Thomas B.C."/>
            <person name="Singh A."/>
            <person name="Wilkins M.J."/>
            <person name="Karaoz U."/>
            <person name="Brodie E.L."/>
            <person name="Williams K.H."/>
            <person name="Hubbard S.S."/>
            <person name="Banfield J.F."/>
        </authorList>
    </citation>
    <scope>NUCLEOTIDE SEQUENCE [LARGE SCALE GENOMIC DNA]</scope>
</reference>
<feature type="transmembrane region" description="Helical" evidence="19">
    <location>
        <begin position="50"/>
        <end position="69"/>
    </location>
</feature>
<keyword evidence="12 19" id="KW-0472">Membrane</keyword>
<feature type="binding site" evidence="17">
    <location>
        <begin position="88"/>
        <end position="89"/>
    </location>
    <ligand>
        <name>ATP</name>
        <dbReference type="ChEBI" id="CHEBI:30616"/>
    </ligand>
</feature>
<evidence type="ECO:0000256" key="1">
    <source>
        <dbReference type="ARBA" id="ARBA00004651"/>
    </source>
</evidence>
<evidence type="ECO:0000256" key="11">
    <source>
        <dbReference type="ARBA" id="ARBA00023098"/>
    </source>
</evidence>
<keyword evidence="11" id="KW-0443">Lipid metabolism</keyword>
<keyword evidence="7 17" id="KW-0547">Nucleotide-binding</keyword>
<comment type="subcellular location">
    <subcellularLocation>
        <location evidence="1">Cell membrane</location>
        <topology evidence="1">Multi-pass membrane protein</topology>
    </subcellularLocation>
</comment>
<dbReference type="GO" id="GO:0008654">
    <property type="term" value="P:phospholipid biosynthetic process"/>
    <property type="evidence" value="ECO:0007669"/>
    <property type="project" value="UniProtKB-KW"/>
</dbReference>
<dbReference type="GO" id="GO:0005524">
    <property type="term" value="F:ATP binding"/>
    <property type="evidence" value="ECO:0007669"/>
    <property type="project" value="UniProtKB-KW"/>
</dbReference>
<evidence type="ECO:0000256" key="12">
    <source>
        <dbReference type="ARBA" id="ARBA00023136"/>
    </source>
</evidence>
<evidence type="ECO:0000256" key="5">
    <source>
        <dbReference type="ARBA" id="ARBA00022679"/>
    </source>
</evidence>
<dbReference type="InterPro" id="IPR033717">
    <property type="entry name" value="UDPK"/>
</dbReference>
<evidence type="ECO:0000256" key="2">
    <source>
        <dbReference type="ARBA" id="ARBA00005967"/>
    </source>
</evidence>
<evidence type="ECO:0000256" key="14">
    <source>
        <dbReference type="ARBA" id="ARBA00023264"/>
    </source>
</evidence>
<evidence type="ECO:0000256" key="13">
    <source>
        <dbReference type="ARBA" id="ARBA00023209"/>
    </source>
</evidence>
<evidence type="ECO:0008006" key="22">
    <source>
        <dbReference type="Google" id="ProtNLM"/>
    </source>
</evidence>
<proteinExistence type="inferred from homology"/>
<evidence type="ECO:0000256" key="9">
    <source>
        <dbReference type="ARBA" id="ARBA00022840"/>
    </source>
</evidence>
<feature type="transmembrane region" description="Helical" evidence="19">
    <location>
        <begin position="90"/>
        <end position="111"/>
    </location>
</feature>
<name>A0A1F4YDB3_9BACT</name>
<dbReference type="Pfam" id="PF01219">
    <property type="entry name" value="DAGK_prokar"/>
    <property type="match status" value="1"/>
</dbReference>
<evidence type="ECO:0000256" key="10">
    <source>
        <dbReference type="ARBA" id="ARBA00022989"/>
    </source>
</evidence>
<dbReference type="PROSITE" id="PS01069">
    <property type="entry name" value="DAGK_PROKAR"/>
    <property type="match status" value="1"/>
</dbReference>
<keyword evidence="4" id="KW-0444">Lipid biosynthesis</keyword>
<accession>A0A1F4YDB3</accession>
<dbReference type="InterPro" id="IPR000829">
    <property type="entry name" value="DAGK"/>
</dbReference>
<evidence type="ECO:0000256" key="15">
    <source>
        <dbReference type="PIRSR" id="PIRSR600829-1"/>
    </source>
</evidence>
<dbReference type="EMBL" id="MEXH01000026">
    <property type="protein sequence ID" value="OGC91977.1"/>
    <property type="molecule type" value="Genomic_DNA"/>
</dbReference>
<evidence type="ECO:0000256" key="19">
    <source>
        <dbReference type="SAM" id="Phobius"/>
    </source>
</evidence>
<feature type="binding site" evidence="17">
    <location>
        <position position="70"/>
    </location>
    <ligand>
        <name>ATP</name>
        <dbReference type="ChEBI" id="CHEBI:30616"/>
    </ligand>
</feature>
<feature type="binding site" evidence="16">
    <location>
        <position position="3"/>
    </location>
    <ligand>
        <name>substrate</name>
    </ligand>
</feature>
<dbReference type="PANTHER" id="PTHR34299:SF1">
    <property type="entry name" value="DIACYLGLYCEROL KINASE"/>
    <property type="match status" value="1"/>
</dbReference>
<evidence type="ECO:0000256" key="7">
    <source>
        <dbReference type="ARBA" id="ARBA00022741"/>
    </source>
</evidence>
<dbReference type="PANTHER" id="PTHR34299">
    <property type="entry name" value="DIACYLGLYCEROL KINASE"/>
    <property type="match status" value="1"/>
</dbReference>
<evidence type="ECO:0000256" key="16">
    <source>
        <dbReference type="PIRSR" id="PIRSR600829-2"/>
    </source>
</evidence>
<dbReference type="Proteomes" id="UP000178176">
    <property type="component" value="Unassembled WGS sequence"/>
</dbReference>
<evidence type="ECO:0000256" key="3">
    <source>
        <dbReference type="ARBA" id="ARBA00022475"/>
    </source>
</evidence>
<gene>
    <name evidence="20" type="ORF">A2876_03460</name>
</gene>
<dbReference type="Gene3D" id="1.10.287.3610">
    <property type="match status" value="1"/>
</dbReference>
<dbReference type="GO" id="GO:0016301">
    <property type="term" value="F:kinase activity"/>
    <property type="evidence" value="ECO:0007669"/>
    <property type="project" value="UniProtKB-KW"/>
</dbReference>
<comment type="caution">
    <text evidence="20">The sequence shown here is derived from an EMBL/GenBank/DDBJ whole genome shotgun (WGS) entry which is preliminary data.</text>
</comment>
<dbReference type="InterPro" id="IPR036945">
    <property type="entry name" value="DAGK_sf"/>
</dbReference>
<keyword evidence="14" id="KW-1208">Phospholipid metabolism</keyword>
<keyword evidence="10 19" id="KW-1133">Transmembrane helix</keyword>
<evidence type="ECO:0000256" key="6">
    <source>
        <dbReference type="ARBA" id="ARBA00022692"/>
    </source>
</evidence>
<evidence type="ECO:0000256" key="18">
    <source>
        <dbReference type="PIRSR" id="PIRSR600829-4"/>
    </source>
</evidence>
<keyword evidence="9 17" id="KW-0067">ATP-binding</keyword>
<keyword evidence="3" id="KW-1003">Cell membrane</keyword>
<keyword evidence="6 19" id="KW-0812">Transmembrane</keyword>
<feature type="binding site" evidence="18">
    <location>
        <position position="70"/>
    </location>
    <ligand>
        <name>a divalent metal cation</name>
        <dbReference type="ChEBI" id="CHEBI:60240"/>
    </ligand>
</feature>
<feature type="transmembrane region" description="Helical" evidence="19">
    <location>
        <begin position="25"/>
        <end position="44"/>
    </location>
</feature>
<feature type="binding site" evidence="16">
    <location>
        <position position="63"/>
    </location>
    <ligand>
        <name>substrate</name>
    </ligand>
</feature>